<feature type="region of interest" description="Disordered" evidence="6">
    <location>
        <begin position="158"/>
        <end position="273"/>
    </location>
</feature>
<feature type="compositionally biased region" description="Acidic residues" evidence="6">
    <location>
        <begin position="192"/>
        <end position="239"/>
    </location>
</feature>
<feature type="region of interest" description="Disordered" evidence="6">
    <location>
        <begin position="1"/>
        <end position="102"/>
    </location>
</feature>
<keyword evidence="2" id="KW-0678">Repressor</keyword>
<evidence type="ECO:0000313" key="7">
    <source>
        <dbReference type="EMBL" id="TPX49900.1"/>
    </source>
</evidence>
<evidence type="ECO:0000256" key="5">
    <source>
        <dbReference type="ARBA" id="ARBA00023242"/>
    </source>
</evidence>
<protein>
    <submittedName>
        <fullName evidence="7">Uncharacterized protein</fullName>
    </submittedName>
</protein>
<dbReference type="AlphaFoldDB" id="A0A507DGD8"/>
<evidence type="ECO:0000313" key="8">
    <source>
        <dbReference type="Proteomes" id="UP000320333"/>
    </source>
</evidence>
<comment type="caution">
    <text evidence="7">The sequence shown here is derived from an EMBL/GenBank/DDBJ whole genome shotgun (WGS) entry which is preliminary data.</text>
</comment>
<dbReference type="SMART" id="SM01401">
    <property type="entry name" value="Sds3"/>
    <property type="match status" value="1"/>
</dbReference>
<sequence length="565" mass="62624">MPPKKRRERSDKSGTNEREAGKEPENLSSSSSSSSQPEQPDPHPHSLNPLPSLPSISLMTECKQIEAEFDMASSVHSETDSGSESSLSNCAPASLGDSEEGESAAIGALLVAADLRMAVNGGSNVVGTDGAEVGIVGTIVVHGASHVNGASFHGRISSAESVESVTPAQTQRPELGRQRQLSGMSLGHYNQTEDDFEEDEDNDDNDDDDDDDEDDDDEDASDADDEANDNEDECAEAGIDENLGPNKLDDFDSVAGLSPKVSDSGRRDSTKENANEAVEIMSGLGMDSKPAVNGVPGLEKSVNGASDEQETMRRRAYKALLAMEADLAKFKNRYFLEQSHKIESEIKSVRDGSHEQIRTETLNIEHRKKDFDKIANNRLKCMQDRYQQECDAAAEFANLEFVRKKAEARSQLMEEAVRNCSRLTEEMRRYHMPHRDRGISNKRRKTRRNDYTEWKNIMEDDLVDEVFPTTYAHQKVPPQQHQQQHHHQHPFHSSSAFSEVQFPVGSMQYHHHTYPPVVSTQDPTALSVSKRKKPPSVYGFFPSALVNGLSSARVDEDLEFLGIKH</sequence>
<organism evidence="7 8">
    <name type="scientific">Chytriomyces confervae</name>
    <dbReference type="NCBI Taxonomy" id="246404"/>
    <lineage>
        <taxon>Eukaryota</taxon>
        <taxon>Fungi</taxon>
        <taxon>Fungi incertae sedis</taxon>
        <taxon>Chytridiomycota</taxon>
        <taxon>Chytridiomycota incertae sedis</taxon>
        <taxon>Chytridiomycetes</taxon>
        <taxon>Chytridiales</taxon>
        <taxon>Chytriomycetaceae</taxon>
        <taxon>Chytriomyces</taxon>
    </lineage>
</organism>
<comment type="subcellular location">
    <subcellularLocation>
        <location evidence="1">Nucleus</location>
    </subcellularLocation>
</comment>
<dbReference type="InterPro" id="IPR013907">
    <property type="entry name" value="Sds3"/>
</dbReference>
<evidence type="ECO:0000256" key="2">
    <source>
        <dbReference type="ARBA" id="ARBA00022491"/>
    </source>
</evidence>
<feature type="compositionally biased region" description="Low complexity" evidence="6">
    <location>
        <begin position="73"/>
        <end position="88"/>
    </location>
</feature>
<keyword evidence="8" id="KW-1185">Reference proteome</keyword>
<feature type="compositionally biased region" description="Basic and acidic residues" evidence="6">
    <location>
        <begin position="263"/>
        <end position="273"/>
    </location>
</feature>
<reference evidence="7 8" key="1">
    <citation type="journal article" date="2019" name="Sci. Rep.">
        <title>Comparative genomics of chytrid fungi reveal insights into the obligate biotrophic and pathogenic lifestyle of Synchytrium endobioticum.</title>
        <authorList>
            <person name="van de Vossenberg B.T.L.H."/>
            <person name="Warris S."/>
            <person name="Nguyen H.D.T."/>
            <person name="van Gent-Pelzer M.P.E."/>
            <person name="Joly D.L."/>
            <person name="van de Geest H.C."/>
            <person name="Bonants P.J.M."/>
            <person name="Smith D.S."/>
            <person name="Levesque C.A."/>
            <person name="van der Lee T.A.J."/>
        </authorList>
    </citation>
    <scope>NUCLEOTIDE SEQUENCE [LARGE SCALE GENOMIC DNA]</scope>
    <source>
        <strain evidence="7 8">CBS 675.73</strain>
    </source>
</reference>
<evidence type="ECO:0000256" key="6">
    <source>
        <dbReference type="SAM" id="MobiDB-lite"/>
    </source>
</evidence>
<dbReference type="GO" id="GO:0005654">
    <property type="term" value="C:nucleoplasm"/>
    <property type="evidence" value="ECO:0007669"/>
    <property type="project" value="UniProtKB-ARBA"/>
</dbReference>
<name>A0A507DGD8_9FUNG</name>
<gene>
    <name evidence="7" type="ORF">CcCBS67573_g10129</name>
</gene>
<keyword evidence="4" id="KW-0804">Transcription</keyword>
<dbReference type="STRING" id="246404.A0A507DGD8"/>
<proteinExistence type="predicted"/>
<dbReference type="OrthoDB" id="2160870at2759"/>
<feature type="region of interest" description="Disordered" evidence="6">
    <location>
        <begin position="474"/>
        <end position="495"/>
    </location>
</feature>
<evidence type="ECO:0000256" key="1">
    <source>
        <dbReference type="ARBA" id="ARBA00004123"/>
    </source>
</evidence>
<evidence type="ECO:0000256" key="3">
    <source>
        <dbReference type="ARBA" id="ARBA00023015"/>
    </source>
</evidence>
<keyword evidence="5" id="KW-0539">Nucleus</keyword>
<keyword evidence="3" id="KW-0805">Transcription regulation</keyword>
<feature type="compositionally biased region" description="Polar residues" evidence="6">
    <location>
        <begin position="158"/>
        <end position="172"/>
    </location>
</feature>
<accession>A0A507DGD8</accession>
<evidence type="ECO:0000256" key="4">
    <source>
        <dbReference type="ARBA" id="ARBA00023163"/>
    </source>
</evidence>
<dbReference type="GO" id="GO:0010468">
    <property type="term" value="P:regulation of gene expression"/>
    <property type="evidence" value="ECO:0007669"/>
    <property type="project" value="UniProtKB-ARBA"/>
</dbReference>
<feature type="compositionally biased region" description="Basic and acidic residues" evidence="6">
    <location>
        <begin position="8"/>
        <end position="25"/>
    </location>
</feature>
<dbReference type="Proteomes" id="UP000320333">
    <property type="component" value="Unassembled WGS sequence"/>
</dbReference>
<feature type="compositionally biased region" description="Low complexity" evidence="6">
    <location>
        <begin position="45"/>
        <end position="58"/>
    </location>
</feature>
<dbReference type="EMBL" id="QEAP01001195">
    <property type="protein sequence ID" value="TPX49900.1"/>
    <property type="molecule type" value="Genomic_DNA"/>
</dbReference>